<reference evidence="1 2" key="1">
    <citation type="submission" date="2019-06" db="EMBL/GenBank/DDBJ databases">
        <title>Whole genome shotgun sequence of Microbacterium testaceum NBRC 12675.</title>
        <authorList>
            <person name="Hosoyama A."/>
            <person name="Uohara A."/>
            <person name="Ohji S."/>
            <person name="Ichikawa N."/>
        </authorList>
    </citation>
    <scope>NUCLEOTIDE SEQUENCE [LARGE SCALE GENOMIC DNA]</scope>
    <source>
        <strain evidence="1 2">NBRC 12675</strain>
    </source>
</reference>
<protein>
    <submittedName>
        <fullName evidence="1">Uncharacterized protein</fullName>
    </submittedName>
</protein>
<comment type="caution">
    <text evidence="1">The sequence shown here is derived from an EMBL/GenBank/DDBJ whole genome shotgun (WGS) entry which is preliminary data.</text>
</comment>
<accession>A0A4Y3QPN0</accession>
<dbReference type="EMBL" id="BJML01000015">
    <property type="protein sequence ID" value="GEB47284.1"/>
    <property type="molecule type" value="Genomic_DNA"/>
</dbReference>
<gene>
    <name evidence="1" type="ORF">MTE01_32290</name>
</gene>
<sequence>MALPSLPGVVITAPVIGAQVGGDKATDLTLGANTLVVRVELPEADAAGVAAGDVVTVVSKSGQVDAVVEAVDAQAPDENGGARPSVLRVAPKNESDALGAERGETVTVQVLNAVVSGEFLIVPTTAVVGRGEGRGVVVKRQTDGSLAEVAVTVAGSLRGMTAVAAEDAGTLSKGDDVRVG</sequence>
<evidence type="ECO:0000313" key="1">
    <source>
        <dbReference type="EMBL" id="GEB47284.1"/>
    </source>
</evidence>
<dbReference type="AlphaFoldDB" id="A0A4Y3QPN0"/>
<dbReference type="Proteomes" id="UP000319525">
    <property type="component" value="Unassembled WGS sequence"/>
</dbReference>
<organism evidence="1 2">
    <name type="scientific">Microbacterium testaceum</name>
    <name type="common">Aureobacterium testaceum</name>
    <name type="synonym">Brevibacterium testaceum</name>
    <dbReference type="NCBI Taxonomy" id="2033"/>
    <lineage>
        <taxon>Bacteria</taxon>
        <taxon>Bacillati</taxon>
        <taxon>Actinomycetota</taxon>
        <taxon>Actinomycetes</taxon>
        <taxon>Micrococcales</taxon>
        <taxon>Microbacteriaceae</taxon>
        <taxon>Microbacterium</taxon>
    </lineage>
</organism>
<name>A0A4Y3QPN0_MICTE</name>
<evidence type="ECO:0000313" key="2">
    <source>
        <dbReference type="Proteomes" id="UP000319525"/>
    </source>
</evidence>
<proteinExistence type="predicted"/>